<accession>A0A1G7I980</accession>
<keyword evidence="9" id="KW-1185">Reference proteome</keyword>
<dbReference type="SUPFAM" id="SSF81342">
    <property type="entry name" value="Transmembrane di-heme cytochromes"/>
    <property type="match status" value="1"/>
</dbReference>
<evidence type="ECO:0000259" key="7">
    <source>
        <dbReference type="Pfam" id="PF01292"/>
    </source>
</evidence>
<evidence type="ECO:0000256" key="3">
    <source>
        <dbReference type="ARBA" id="ARBA00022692"/>
    </source>
</evidence>
<dbReference type="Pfam" id="PF01292">
    <property type="entry name" value="Ni_hydr_CYTB"/>
    <property type="match status" value="1"/>
</dbReference>
<evidence type="ECO:0000256" key="1">
    <source>
        <dbReference type="ARBA" id="ARBA00004651"/>
    </source>
</evidence>
<feature type="transmembrane region" description="Helical" evidence="6">
    <location>
        <begin position="43"/>
        <end position="64"/>
    </location>
</feature>
<dbReference type="InterPro" id="IPR011577">
    <property type="entry name" value="Cyt_b561_bac/Ni-Hgenase"/>
</dbReference>
<dbReference type="GO" id="GO:0022904">
    <property type="term" value="P:respiratory electron transport chain"/>
    <property type="evidence" value="ECO:0007669"/>
    <property type="project" value="InterPro"/>
</dbReference>
<feature type="domain" description="Cytochrome b561 bacterial/Ni-hydrogenase" evidence="7">
    <location>
        <begin position="25"/>
        <end position="73"/>
    </location>
</feature>
<evidence type="ECO:0000256" key="2">
    <source>
        <dbReference type="ARBA" id="ARBA00022475"/>
    </source>
</evidence>
<dbReference type="Proteomes" id="UP000198994">
    <property type="component" value="Unassembled WGS sequence"/>
</dbReference>
<evidence type="ECO:0000256" key="6">
    <source>
        <dbReference type="SAM" id="Phobius"/>
    </source>
</evidence>
<keyword evidence="4 6" id="KW-1133">Transmembrane helix</keyword>
<name>A0A1G7I980_9RHOB</name>
<organism evidence="8 9">
    <name type="scientific">Salipiger thiooxidans</name>
    <dbReference type="NCBI Taxonomy" id="282683"/>
    <lineage>
        <taxon>Bacteria</taxon>
        <taxon>Pseudomonadati</taxon>
        <taxon>Pseudomonadota</taxon>
        <taxon>Alphaproteobacteria</taxon>
        <taxon>Rhodobacterales</taxon>
        <taxon>Roseobacteraceae</taxon>
        <taxon>Salipiger</taxon>
    </lineage>
</organism>
<proteinExistence type="predicted"/>
<reference evidence="9" key="1">
    <citation type="submission" date="2016-10" db="EMBL/GenBank/DDBJ databases">
        <authorList>
            <person name="Varghese N."/>
            <person name="Submissions S."/>
        </authorList>
    </citation>
    <scope>NUCLEOTIDE SEQUENCE [LARGE SCALE GENOMIC DNA]</scope>
    <source>
        <strain evidence="9">DSM 10146</strain>
    </source>
</reference>
<keyword evidence="5 6" id="KW-0472">Membrane</keyword>
<dbReference type="GO" id="GO:0016020">
    <property type="term" value="C:membrane"/>
    <property type="evidence" value="ECO:0007669"/>
    <property type="project" value="InterPro"/>
</dbReference>
<evidence type="ECO:0000313" key="9">
    <source>
        <dbReference type="Proteomes" id="UP000198994"/>
    </source>
</evidence>
<sequence length="76" mass="8109">MASVDARPGGGPGGLTYLGKTVFAPREAGIAWMRAPAEWHGKLGWVLALLVPGHIAMAVGWHHLVKRDVVLSRRTG</sequence>
<dbReference type="AlphaFoldDB" id="A0A1G7I980"/>
<evidence type="ECO:0000256" key="4">
    <source>
        <dbReference type="ARBA" id="ARBA00022989"/>
    </source>
</evidence>
<dbReference type="EMBL" id="FNAV01000012">
    <property type="protein sequence ID" value="SDF09281.1"/>
    <property type="molecule type" value="Genomic_DNA"/>
</dbReference>
<dbReference type="InterPro" id="IPR016174">
    <property type="entry name" value="Di-haem_cyt_TM"/>
</dbReference>
<dbReference type="STRING" id="282683.SAMN04488105_112106"/>
<keyword evidence="2" id="KW-1003">Cell membrane</keyword>
<gene>
    <name evidence="8" type="ORF">SAMN04488105_112106</name>
</gene>
<protein>
    <submittedName>
        <fullName evidence="8">Cytochrome b561</fullName>
    </submittedName>
</protein>
<evidence type="ECO:0000256" key="5">
    <source>
        <dbReference type="ARBA" id="ARBA00023136"/>
    </source>
</evidence>
<dbReference type="RefSeq" id="WP_207545857.1">
    <property type="nucleotide sequence ID" value="NZ_FNAV01000012.1"/>
</dbReference>
<comment type="subcellular location">
    <subcellularLocation>
        <location evidence="1">Cell membrane</location>
        <topology evidence="1">Multi-pass membrane protein</topology>
    </subcellularLocation>
</comment>
<evidence type="ECO:0000313" key="8">
    <source>
        <dbReference type="EMBL" id="SDF09281.1"/>
    </source>
</evidence>
<keyword evidence="3 6" id="KW-0812">Transmembrane</keyword>